<accession>A0AA37UQW5</accession>
<proteinExistence type="predicted"/>
<dbReference type="Proteomes" id="UP001139505">
    <property type="component" value="Unassembled WGS sequence"/>
</dbReference>
<organism evidence="2 4">
    <name type="scientific">Mycobacterium montefiorense</name>
    <dbReference type="NCBI Taxonomy" id="154654"/>
    <lineage>
        <taxon>Bacteria</taxon>
        <taxon>Bacillati</taxon>
        <taxon>Actinomycetota</taxon>
        <taxon>Actinomycetes</taxon>
        <taxon>Mycobacteriales</taxon>
        <taxon>Mycobacteriaceae</taxon>
        <taxon>Mycobacterium</taxon>
        <taxon>Mycobacterium simiae complex</taxon>
    </lineage>
</organism>
<evidence type="ECO:0000313" key="1">
    <source>
        <dbReference type="EMBL" id="GBG36395.1"/>
    </source>
</evidence>
<dbReference type="Gene3D" id="3.40.50.360">
    <property type="match status" value="1"/>
</dbReference>
<evidence type="ECO:0000313" key="2">
    <source>
        <dbReference type="EMBL" id="GKU72132.1"/>
    </source>
</evidence>
<reference evidence="2" key="4">
    <citation type="submission" date="2022-04" db="EMBL/GenBank/DDBJ databases">
        <authorList>
            <person name="Komine T."/>
            <person name="Fukano H."/>
            <person name="Wada S."/>
        </authorList>
    </citation>
    <scope>NUCLEOTIDE SEQUENCE</scope>
    <source>
        <strain evidence="2">NJB18185</strain>
    </source>
</reference>
<keyword evidence="3" id="KW-1185">Reference proteome</keyword>
<dbReference type="RefSeq" id="WP_108920639.1">
    <property type="nucleotide sequence ID" value="NZ_BFCH01000007.1"/>
</dbReference>
<reference evidence="1" key="1">
    <citation type="journal article" date="2018" name="Genome Announc.">
        <title>Draft Genome Sequence of Mycobacterium montefiorense Isolated from Japanese Black Salamander (Hynobius nigrescens).</title>
        <authorList>
            <person name="Fukano H."/>
            <person name="Yoshida M."/>
            <person name="Shimizu A."/>
            <person name="Iwao H."/>
            <person name="Katayama Y."/>
            <person name="Omatsu T."/>
            <person name="Mizutani T."/>
            <person name="Kurata O."/>
            <person name="Wada S."/>
            <person name="Hoshino Y."/>
        </authorList>
    </citation>
    <scope>NUCLEOTIDE SEQUENCE</scope>
    <source>
        <strain evidence="1">BS</strain>
    </source>
</reference>
<dbReference type="EMBL" id="BFCH01000007">
    <property type="protein sequence ID" value="GBG36395.1"/>
    <property type="molecule type" value="Genomic_DNA"/>
</dbReference>
<dbReference type="Proteomes" id="UP000245060">
    <property type="component" value="Unassembled WGS sequence"/>
</dbReference>
<reference evidence="2" key="3">
    <citation type="journal article" date="2022" name="Microbiol. Resour. Announc.">
        <title>Draft Genome Sequences of Eight Mycobacterium montefiorense Strains Isolated from Salamanders in Captivity.</title>
        <authorList>
            <person name="Komine T."/>
            <person name="Ihara H."/>
            <person name="Fukano H."/>
            <person name="Hoshino Y."/>
            <person name="Kurata O."/>
            <person name="Wada S."/>
        </authorList>
    </citation>
    <scope>NUCLEOTIDE SEQUENCE</scope>
    <source>
        <strain evidence="2">NJB18185</strain>
    </source>
</reference>
<evidence type="ECO:0000313" key="4">
    <source>
        <dbReference type="Proteomes" id="UP001139505"/>
    </source>
</evidence>
<dbReference type="EMBL" id="BQYH01000010">
    <property type="protein sequence ID" value="GKU72132.1"/>
    <property type="molecule type" value="Genomic_DNA"/>
</dbReference>
<gene>
    <name evidence="1" type="ORF">MmonteBS_07670</name>
    <name evidence="2" type="ORF">NJB18185_19080</name>
</gene>
<evidence type="ECO:0008006" key="5">
    <source>
        <dbReference type="Google" id="ProtNLM"/>
    </source>
</evidence>
<evidence type="ECO:0000313" key="3">
    <source>
        <dbReference type="Proteomes" id="UP000245060"/>
    </source>
</evidence>
<reference evidence="3" key="2">
    <citation type="submission" date="2018-04" db="EMBL/GenBank/DDBJ databases">
        <title>Draft genome sequence of Mycobacterium montefiorense isolated from Japanese black salamander.</title>
        <authorList>
            <person name="Fukano H."/>
            <person name="Yoshida M."/>
            <person name="Shimizu A."/>
            <person name="Iwao H."/>
            <person name="Kurata O."/>
            <person name="Katayama Y."/>
            <person name="Omatsu T."/>
            <person name="Mizutani T."/>
            <person name="Wada S."/>
            <person name="Hoshino Y."/>
        </authorList>
    </citation>
    <scope>NUCLEOTIDE SEQUENCE [LARGE SCALE GENOMIC DNA]</scope>
    <source>
        <strain evidence="3">BS</strain>
    </source>
</reference>
<dbReference type="AlphaFoldDB" id="A0AA37UQW5"/>
<protein>
    <recommendedName>
        <fullName evidence="5">Flavodoxin</fullName>
    </recommendedName>
</protein>
<name>A0AA37UQW5_9MYCO</name>
<dbReference type="SUPFAM" id="SSF52218">
    <property type="entry name" value="Flavoproteins"/>
    <property type="match status" value="1"/>
</dbReference>
<dbReference type="InterPro" id="IPR029039">
    <property type="entry name" value="Flavoprotein-like_sf"/>
</dbReference>
<sequence>MTSDEAAGRRPRVLLLYYTFTGQALRVLEAAGEVFSERGFQVDKARIEFTDHRWAQRFSRVPLRHAMLDLLSMLPAQARRAAGEIRTPDEVRNGNYDLVCIGSSTWWFTMNMPVRTFLKSDDAGKLLAGTPFAAFCVCRRYWRGNFAQARKLGEKRGGQYLGGIHFEYLGGQFASGLSMISYLRSGRYRDRYFGVPIPATNVQPYQLEQTRHFAVELADRLLMQPAPR</sequence>
<comment type="caution">
    <text evidence="2">The sequence shown here is derived from an EMBL/GenBank/DDBJ whole genome shotgun (WGS) entry which is preliminary data.</text>
</comment>